<proteinExistence type="predicted"/>
<reference evidence="1" key="1">
    <citation type="journal article" date="2020" name="mSystems">
        <title>Genome- and Community-Level Interaction Insights into Carbon Utilization and Element Cycling Functions of Hydrothermarchaeota in Hydrothermal Sediment.</title>
        <authorList>
            <person name="Zhou Z."/>
            <person name="Liu Y."/>
            <person name="Xu W."/>
            <person name="Pan J."/>
            <person name="Luo Z.H."/>
            <person name="Li M."/>
        </authorList>
    </citation>
    <scope>NUCLEOTIDE SEQUENCE [LARGE SCALE GENOMIC DNA]</scope>
    <source>
        <strain evidence="1">HyVt-570</strain>
    </source>
</reference>
<dbReference type="AlphaFoldDB" id="A0A7C4Z8S0"/>
<dbReference type="EMBL" id="DRPZ01000139">
    <property type="protein sequence ID" value="HGY09416.1"/>
    <property type="molecule type" value="Genomic_DNA"/>
</dbReference>
<organism evidence="1">
    <name type="scientific">Oceanithermus profundus</name>
    <dbReference type="NCBI Taxonomy" id="187137"/>
    <lineage>
        <taxon>Bacteria</taxon>
        <taxon>Thermotogati</taxon>
        <taxon>Deinococcota</taxon>
        <taxon>Deinococci</taxon>
        <taxon>Thermales</taxon>
        <taxon>Thermaceae</taxon>
        <taxon>Oceanithermus</taxon>
    </lineage>
</organism>
<protein>
    <submittedName>
        <fullName evidence="1">Uncharacterized protein</fullName>
    </submittedName>
</protein>
<dbReference type="Proteomes" id="UP000885759">
    <property type="component" value="Unassembled WGS sequence"/>
</dbReference>
<comment type="caution">
    <text evidence="1">The sequence shown here is derived from an EMBL/GenBank/DDBJ whole genome shotgun (WGS) entry which is preliminary data.</text>
</comment>
<evidence type="ECO:0000313" key="1">
    <source>
        <dbReference type="EMBL" id="HGY09416.1"/>
    </source>
</evidence>
<name>A0A7C4Z8S0_9DEIN</name>
<gene>
    <name evidence="1" type="ORF">ENK37_05095</name>
</gene>
<sequence length="93" mass="10572">MAARGDWLEYTREHAPEGVPQDVFDVVRRWLETHEVAEVDLEPMDGYYAIHINGAAEPVPGVYLPKTLEHDPEAIRDLLEAAYAIYEQEIAAH</sequence>
<accession>A0A7C4Z8S0</accession>